<dbReference type="Pfam" id="PF00027">
    <property type="entry name" value="cNMP_binding"/>
    <property type="match status" value="1"/>
</dbReference>
<dbReference type="PANTHER" id="PTHR11635:SF156">
    <property type="entry name" value="CAMP-DEPENDENT PROTEIN KINASE TYPE II-BETA REGULATORY SUBUNIT"/>
    <property type="match status" value="1"/>
</dbReference>
<evidence type="ECO:0000313" key="5">
    <source>
        <dbReference type="Ensembl" id="ENSSTUP00000096930.1"/>
    </source>
</evidence>
<accession>A0A674DM38</accession>
<evidence type="ECO:0000256" key="1">
    <source>
        <dbReference type="ARBA" id="ARBA00005753"/>
    </source>
</evidence>
<keyword evidence="2" id="KW-0547">Nucleotide-binding</keyword>
<dbReference type="GO" id="GO:0004862">
    <property type="term" value="F:cAMP-dependent protein kinase inhibitor activity"/>
    <property type="evidence" value="ECO:0007669"/>
    <property type="project" value="TreeGrafter"/>
</dbReference>
<dbReference type="Gene3D" id="2.60.120.10">
    <property type="entry name" value="Jelly Rolls"/>
    <property type="match status" value="1"/>
</dbReference>
<dbReference type="GeneTree" id="ENSGT00940000158160"/>
<dbReference type="GO" id="GO:0005952">
    <property type="term" value="C:cAMP-dependent protein kinase complex"/>
    <property type="evidence" value="ECO:0007669"/>
    <property type="project" value="InterPro"/>
</dbReference>
<dbReference type="GO" id="GO:0005829">
    <property type="term" value="C:cytosol"/>
    <property type="evidence" value="ECO:0007669"/>
    <property type="project" value="TreeGrafter"/>
</dbReference>
<dbReference type="InterPro" id="IPR050503">
    <property type="entry name" value="cAMP-dep_PK_reg_su-like"/>
</dbReference>
<dbReference type="AlphaFoldDB" id="A0A674DM38"/>
<reference evidence="5" key="1">
    <citation type="submission" date="2025-08" db="UniProtKB">
        <authorList>
            <consortium name="Ensembl"/>
        </authorList>
    </citation>
    <scope>IDENTIFICATION</scope>
</reference>
<evidence type="ECO:0000259" key="4">
    <source>
        <dbReference type="PROSITE" id="PS50042"/>
    </source>
</evidence>
<comment type="similarity">
    <text evidence="1">Belongs to the cAMP-dependent kinase regulatory chain family.</text>
</comment>
<dbReference type="Proteomes" id="UP000472277">
    <property type="component" value="Chromosome 27"/>
</dbReference>
<evidence type="ECO:0000313" key="6">
    <source>
        <dbReference type="Proteomes" id="UP000472277"/>
    </source>
</evidence>
<feature type="domain" description="Cyclic nucleotide-binding" evidence="4">
    <location>
        <begin position="18"/>
        <end position="75"/>
    </location>
</feature>
<proteinExistence type="inferred from homology"/>
<dbReference type="SUPFAM" id="SSF51206">
    <property type="entry name" value="cAMP-binding domain-like"/>
    <property type="match status" value="1"/>
</dbReference>
<organism evidence="5 6">
    <name type="scientific">Salmo trutta</name>
    <name type="common">Brown trout</name>
    <dbReference type="NCBI Taxonomy" id="8032"/>
    <lineage>
        <taxon>Eukaryota</taxon>
        <taxon>Metazoa</taxon>
        <taxon>Chordata</taxon>
        <taxon>Craniata</taxon>
        <taxon>Vertebrata</taxon>
        <taxon>Euteleostomi</taxon>
        <taxon>Actinopterygii</taxon>
        <taxon>Neopterygii</taxon>
        <taxon>Teleostei</taxon>
        <taxon>Protacanthopterygii</taxon>
        <taxon>Salmoniformes</taxon>
        <taxon>Salmonidae</taxon>
        <taxon>Salmoninae</taxon>
        <taxon>Salmo</taxon>
    </lineage>
</organism>
<protein>
    <recommendedName>
        <fullName evidence="4">Cyclic nucleotide-binding domain-containing protein</fullName>
    </recommendedName>
</protein>
<dbReference type="PANTHER" id="PTHR11635">
    <property type="entry name" value="CAMP-DEPENDENT PROTEIN KINASE REGULATORY CHAIN"/>
    <property type="match status" value="1"/>
</dbReference>
<reference evidence="5" key="2">
    <citation type="submission" date="2025-09" db="UniProtKB">
        <authorList>
            <consortium name="Ensembl"/>
        </authorList>
    </citation>
    <scope>IDENTIFICATION</scope>
</reference>
<sequence length="75" mass="8169">MNLFQLTGFEAFIESLPLLTSLQVSERMCVVDVLSSKTYTDGEQIIAQGATANCFYIVESGQVQITMNTSKASAK</sequence>
<keyword evidence="6" id="KW-1185">Reference proteome</keyword>
<keyword evidence="3" id="KW-0114">cAMP</keyword>
<evidence type="ECO:0000256" key="3">
    <source>
        <dbReference type="ARBA" id="ARBA00023149"/>
    </source>
</evidence>
<dbReference type="InterPro" id="IPR018488">
    <property type="entry name" value="cNMP-bd_CS"/>
</dbReference>
<dbReference type="InParanoid" id="A0A674DM38"/>
<dbReference type="InterPro" id="IPR014710">
    <property type="entry name" value="RmlC-like_jellyroll"/>
</dbReference>
<dbReference type="GO" id="GO:0030552">
    <property type="term" value="F:cAMP binding"/>
    <property type="evidence" value="ECO:0007669"/>
    <property type="project" value="UniProtKB-KW"/>
</dbReference>
<dbReference type="CDD" id="cd00038">
    <property type="entry name" value="CAP_ED"/>
    <property type="match status" value="1"/>
</dbReference>
<dbReference type="InterPro" id="IPR000595">
    <property type="entry name" value="cNMP-bd_dom"/>
</dbReference>
<dbReference type="PROSITE" id="PS00888">
    <property type="entry name" value="CNMP_BINDING_1"/>
    <property type="match status" value="1"/>
</dbReference>
<dbReference type="PROSITE" id="PS50042">
    <property type="entry name" value="CNMP_BINDING_3"/>
    <property type="match status" value="1"/>
</dbReference>
<dbReference type="Ensembl" id="ENSSTUT00000104108.1">
    <property type="protein sequence ID" value="ENSSTUP00000096930.1"/>
    <property type="gene ID" value="ENSSTUG00000043641.1"/>
</dbReference>
<dbReference type="InterPro" id="IPR018490">
    <property type="entry name" value="cNMP-bd_dom_sf"/>
</dbReference>
<keyword evidence="2" id="KW-0116">cAMP-binding</keyword>
<dbReference type="GO" id="GO:0034236">
    <property type="term" value="F:protein kinase A catalytic subunit binding"/>
    <property type="evidence" value="ECO:0007669"/>
    <property type="project" value="TreeGrafter"/>
</dbReference>
<evidence type="ECO:0000256" key="2">
    <source>
        <dbReference type="ARBA" id="ARBA00022566"/>
    </source>
</evidence>
<name>A0A674DM38_SALTR</name>